<dbReference type="PANTHER" id="PTHR23355:SF35">
    <property type="entry name" value="EXOSOME COMPLEX EXONUCLEASE RRP44"/>
    <property type="match status" value="1"/>
</dbReference>
<evidence type="ECO:0000256" key="1">
    <source>
        <dbReference type="ARBA" id="ARBA00004123"/>
    </source>
</evidence>
<evidence type="ECO:0000256" key="11">
    <source>
        <dbReference type="ARBA" id="ARBA00077930"/>
    </source>
</evidence>
<dbReference type="Pfam" id="PF17216">
    <property type="entry name" value="Rrp44_CSD1"/>
    <property type="match status" value="1"/>
</dbReference>
<protein>
    <recommendedName>
        <fullName evidence="10">Protein DIS3 homolog</fullName>
    </recommendedName>
    <alternativeName>
        <fullName evidence="11">Ribosomal RNA-processing protein 44</fullName>
    </alternativeName>
</protein>
<dbReference type="PANTHER" id="PTHR23355">
    <property type="entry name" value="RIBONUCLEASE"/>
    <property type="match status" value="1"/>
</dbReference>
<dbReference type="Proteomes" id="UP000790347">
    <property type="component" value="Unassembled WGS sequence"/>
</dbReference>
<keyword evidence="3" id="KW-0698">rRNA processing</keyword>
<dbReference type="Gene3D" id="2.40.50.690">
    <property type="match status" value="1"/>
</dbReference>
<gene>
    <name evidence="14" type="primary">DIS3_3</name>
    <name evidence="14" type="ORF">DERF_010900</name>
</gene>
<dbReference type="Pfam" id="PF17849">
    <property type="entry name" value="OB_Dis3"/>
    <property type="match status" value="1"/>
</dbReference>
<dbReference type="Gene3D" id="2.40.50.140">
    <property type="entry name" value="Nucleic acid-binding proteins"/>
    <property type="match status" value="1"/>
</dbReference>
<dbReference type="GO" id="GO:0000176">
    <property type="term" value="C:nuclear exosome (RNase complex)"/>
    <property type="evidence" value="ECO:0007669"/>
    <property type="project" value="TreeGrafter"/>
</dbReference>
<keyword evidence="4" id="KW-0540">Nuclease</keyword>
<dbReference type="PROSITE" id="PS01175">
    <property type="entry name" value="RIBONUCLEASE_II"/>
    <property type="match status" value="1"/>
</dbReference>
<dbReference type="InterPro" id="IPR001900">
    <property type="entry name" value="RNase_II/R"/>
</dbReference>
<keyword evidence="9" id="KW-0539">Nucleus</keyword>
<dbReference type="GO" id="GO:0004519">
    <property type="term" value="F:endonuclease activity"/>
    <property type="evidence" value="ECO:0007669"/>
    <property type="project" value="TreeGrafter"/>
</dbReference>
<dbReference type="GO" id="GO:0006364">
    <property type="term" value="P:rRNA processing"/>
    <property type="evidence" value="ECO:0007669"/>
    <property type="project" value="UniProtKB-KW"/>
</dbReference>
<evidence type="ECO:0000256" key="3">
    <source>
        <dbReference type="ARBA" id="ARBA00022552"/>
    </source>
</evidence>
<name>A0A922HTX8_DERFA</name>
<evidence type="ECO:0000256" key="7">
    <source>
        <dbReference type="ARBA" id="ARBA00022839"/>
    </source>
</evidence>
<reference evidence="14" key="1">
    <citation type="submission" date="2013-05" db="EMBL/GenBank/DDBJ databases">
        <authorList>
            <person name="Yim A.K.Y."/>
            <person name="Chan T.F."/>
            <person name="Ji K.M."/>
            <person name="Liu X.Y."/>
            <person name="Zhou J.W."/>
            <person name="Li R.Q."/>
            <person name="Yang K.Y."/>
            <person name="Li J."/>
            <person name="Li M."/>
            <person name="Law P.T.W."/>
            <person name="Wu Y.L."/>
            <person name="Cai Z.L."/>
            <person name="Qin H."/>
            <person name="Bao Y."/>
            <person name="Leung R.K.K."/>
            <person name="Ng P.K.S."/>
            <person name="Zou J."/>
            <person name="Zhong X.J."/>
            <person name="Ran P.X."/>
            <person name="Zhong N.S."/>
            <person name="Liu Z.G."/>
            <person name="Tsui S.K.W."/>
        </authorList>
    </citation>
    <scope>NUCLEOTIDE SEQUENCE</scope>
    <source>
        <strain evidence="14">Derf</strain>
        <tissue evidence="14">Whole organism</tissue>
    </source>
</reference>
<dbReference type="GO" id="GO:0000177">
    <property type="term" value="C:cytoplasmic exosome (RNase complex)"/>
    <property type="evidence" value="ECO:0007669"/>
    <property type="project" value="TreeGrafter"/>
</dbReference>
<comment type="subcellular location">
    <subcellularLocation>
        <location evidence="1">Nucleus</location>
    </subcellularLocation>
</comment>
<evidence type="ECO:0000256" key="12">
    <source>
        <dbReference type="RuleBase" id="RU003901"/>
    </source>
</evidence>
<organism evidence="14 15">
    <name type="scientific">Dermatophagoides farinae</name>
    <name type="common">American house dust mite</name>
    <dbReference type="NCBI Taxonomy" id="6954"/>
    <lineage>
        <taxon>Eukaryota</taxon>
        <taxon>Metazoa</taxon>
        <taxon>Ecdysozoa</taxon>
        <taxon>Arthropoda</taxon>
        <taxon>Chelicerata</taxon>
        <taxon>Arachnida</taxon>
        <taxon>Acari</taxon>
        <taxon>Acariformes</taxon>
        <taxon>Sarcoptiformes</taxon>
        <taxon>Astigmata</taxon>
        <taxon>Psoroptidia</taxon>
        <taxon>Analgoidea</taxon>
        <taxon>Pyroglyphidae</taxon>
        <taxon>Dermatophagoidinae</taxon>
        <taxon>Dermatophagoides</taxon>
    </lineage>
</organism>
<dbReference type="SMART" id="SM00955">
    <property type="entry name" value="RNB"/>
    <property type="match status" value="1"/>
</dbReference>
<evidence type="ECO:0000256" key="2">
    <source>
        <dbReference type="ARBA" id="ARBA00005785"/>
    </source>
</evidence>
<comment type="caution">
    <text evidence="14">The sequence shown here is derived from an EMBL/GenBank/DDBJ whole genome shotgun (WGS) entry which is preliminary data.</text>
</comment>
<accession>A0A922HTX8</accession>
<keyword evidence="15" id="KW-1185">Reference proteome</keyword>
<dbReference type="GO" id="GO:0016075">
    <property type="term" value="P:rRNA catabolic process"/>
    <property type="evidence" value="ECO:0007669"/>
    <property type="project" value="TreeGrafter"/>
</dbReference>
<evidence type="ECO:0000256" key="10">
    <source>
        <dbReference type="ARBA" id="ARBA00077221"/>
    </source>
</evidence>
<dbReference type="GO" id="GO:0003723">
    <property type="term" value="F:RNA binding"/>
    <property type="evidence" value="ECO:0007669"/>
    <property type="project" value="UniProtKB-KW"/>
</dbReference>
<keyword evidence="6" id="KW-0271">Exosome</keyword>
<proteinExistence type="inferred from homology"/>
<dbReference type="EMBL" id="ASGP02000005">
    <property type="protein sequence ID" value="KAH9506157.1"/>
    <property type="molecule type" value="Genomic_DNA"/>
</dbReference>
<dbReference type="Gene3D" id="3.40.50.1010">
    <property type="entry name" value="5'-nuclease"/>
    <property type="match status" value="1"/>
</dbReference>
<dbReference type="Gene3D" id="2.40.50.700">
    <property type="match status" value="1"/>
</dbReference>
<dbReference type="AlphaFoldDB" id="A0A922HTX8"/>
<reference evidence="14" key="2">
    <citation type="journal article" date="2022" name="Res Sq">
        <title>Comparative Genomics Reveals Insights into the Divergent Evolution of Astigmatic Mites and Household Pest Adaptations.</title>
        <authorList>
            <person name="Xiong Q."/>
            <person name="Wan A.T.-Y."/>
            <person name="Liu X.-Y."/>
            <person name="Fung C.S.-H."/>
            <person name="Xiao X."/>
            <person name="Malainual N."/>
            <person name="Hou J."/>
            <person name="Wang L."/>
            <person name="Wang M."/>
            <person name="Yang K."/>
            <person name="Cui Y."/>
            <person name="Leung E."/>
            <person name="Nong W."/>
            <person name="Shin S.-K."/>
            <person name="Au S."/>
            <person name="Jeong K.Y."/>
            <person name="Chew F.T."/>
            <person name="Hui J."/>
            <person name="Leung T.F."/>
            <person name="Tungtrongchitr A."/>
            <person name="Zhong N."/>
            <person name="Liu Z."/>
            <person name="Tsui S."/>
        </authorList>
    </citation>
    <scope>NUCLEOTIDE SEQUENCE</scope>
    <source>
        <strain evidence="14">Derf</strain>
        <tissue evidence="14">Whole organism</tissue>
    </source>
</reference>
<dbReference type="SUPFAM" id="SSF50249">
    <property type="entry name" value="Nucleic acid-binding proteins"/>
    <property type="match status" value="2"/>
</dbReference>
<feature type="domain" description="RNB" evidence="13">
    <location>
        <begin position="485"/>
        <end position="824"/>
    </location>
</feature>
<dbReference type="CDD" id="cd09862">
    <property type="entry name" value="PIN_Rrp44-like"/>
    <property type="match status" value="1"/>
</dbReference>
<dbReference type="InterPro" id="IPR033771">
    <property type="entry name" value="Rrp44_CSD1"/>
</dbReference>
<sequence length="967" mass="111426">MSLMFSSYRKTKKGSIVKVVRECYLRDDIHCGRESCTQCKKFKLDNDEQFAPSSGYLVDNARLSLNKLYPKQAHYIVPDFNTVTNQIDVIADPTFGNDVIILQTIWKRIKSNINVYSKLKELISSRRFYLFDNEFFRQTFRCRNSNETIDEYRENLCREACEWLQKHFTTIHIIYLIDSIDNENVKSSDECHFRIHSIADYVQNFHNPINLMDKLSANVQQNEDGGNKTQKNDFLYDEHLPLHQVLPKIKSGQLHKGCYHSNRYNFLEGTVTVMCDGEEMNVHIEGRANINRAINEDIVAIEILPRSEWKSKIHDTILDEELIGDDDGEDESMIVKPPQQLEEKNDQKTTMKPKPFGRIVAIIRRNWRSFCGVIREPKILTSTSSNFLFVPVDKRIPFIRIETRQYQQICGKKILVRIDCWPRDSRYPRGHYSRVIGESGDKETETNVLLLEHLIPHMEFSAQVLNCLPVEGDKWQPRIDDLSNRSDFRQECVVSVDPPGCTDIDDALHCKDLGNNQLEVGVHIADVTHFIRPGSAIDREAAERGTTVYLADRRIDMVPGLLSSNLCSLISGRERLSFSCVWKINSKTGEIYQTKFSKSIIQSRASLTYAEAQTRIDDPEDQGEIAQSLRRLNSLAKILRAKRIEKGALVLASANEIRFVEVESETAENELVILEKQALETNSMIEEFMLLANISVAEKIYEIFPELAVLRRHPKPAQSNFEELIVAARNRGFDINVSDGKSLSASLNSIHDPSNEHLNLLFRMITTRCMSQALYFCSGSLGSDPNLTFFHYGLASEIYTHFTSPIRRYADVLVHRLLSHAIDFEQQPPEFLCKRKITDICDHINMRNMNARRASRSSNELHSYLYVRNSREKCCHEKGHVFTIKNNALVIFIMHLSFEVVYMFGDGDQSMNDWQVDKDNGFVIHKPSNVRIRQFDPVQVELTVKPSALTSNFKKQIIVRLIDPKIF</sequence>
<evidence type="ECO:0000256" key="4">
    <source>
        <dbReference type="ARBA" id="ARBA00022722"/>
    </source>
</evidence>
<evidence type="ECO:0000256" key="6">
    <source>
        <dbReference type="ARBA" id="ARBA00022835"/>
    </source>
</evidence>
<evidence type="ECO:0000313" key="15">
    <source>
        <dbReference type="Proteomes" id="UP000790347"/>
    </source>
</evidence>
<dbReference type="FunFam" id="2.40.50.700:FF:000001">
    <property type="entry name" value="Exosome complex exonuclease exoribonuclease (Rrp44)"/>
    <property type="match status" value="1"/>
</dbReference>
<dbReference type="InterPro" id="IPR012340">
    <property type="entry name" value="NA-bd_OB-fold"/>
</dbReference>
<dbReference type="InterPro" id="IPR022966">
    <property type="entry name" value="RNase_II/R_CS"/>
</dbReference>
<evidence type="ECO:0000256" key="5">
    <source>
        <dbReference type="ARBA" id="ARBA00022801"/>
    </source>
</evidence>
<keyword evidence="8" id="KW-0694">RNA-binding</keyword>
<evidence type="ECO:0000259" key="13">
    <source>
        <dbReference type="SMART" id="SM00955"/>
    </source>
</evidence>
<evidence type="ECO:0000256" key="9">
    <source>
        <dbReference type="ARBA" id="ARBA00023242"/>
    </source>
</evidence>
<dbReference type="InterPro" id="IPR050180">
    <property type="entry name" value="RNR_Ribonuclease"/>
</dbReference>
<evidence type="ECO:0000256" key="8">
    <source>
        <dbReference type="ARBA" id="ARBA00022884"/>
    </source>
</evidence>
<evidence type="ECO:0000313" key="14">
    <source>
        <dbReference type="EMBL" id="KAH9506157.1"/>
    </source>
</evidence>
<dbReference type="InterPro" id="IPR041505">
    <property type="entry name" value="Dis3_CSD2"/>
</dbReference>
<dbReference type="GO" id="GO:0000175">
    <property type="term" value="F:3'-5'-RNA exonuclease activity"/>
    <property type="evidence" value="ECO:0007669"/>
    <property type="project" value="UniProtKB-ARBA"/>
</dbReference>
<comment type="similarity">
    <text evidence="2 12">Belongs to the RNR ribonuclease family.</text>
</comment>
<dbReference type="Pfam" id="PF00773">
    <property type="entry name" value="RNB"/>
    <property type="match status" value="1"/>
</dbReference>
<dbReference type="GO" id="GO:0071031">
    <property type="term" value="P:nuclear mRNA surveillance of mRNA 3'-end processing"/>
    <property type="evidence" value="ECO:0007669"/>
    <property type="project" value="TreeGrafter"/>
</dbReference>
<keyword evidence="5" id="KW-0378">Hydrolase</keyword>
<keyword evidence="7" id="KW-0269">Exonuclease</keyword>